<dbReference type="Proteomes" id="UP000828390">
    <property type="component" value="Unassembled WGS sequence"/>
</dbReference>
<dbReference type="EMBL" id="JAIWYP010000008">
    <property type="protein sequence ID" value="KAH3787827.1"/>
    <property type="molecule type" value="Genomic_DNA"/>
</dbReference>
<reference evidence="2" key="1">
    <citation type="journal article" date="2019" name="bioRxiv">
        <title>The Genome of the Zebra Mussel, Dreissena polymorpha: A Resource for Invasive Species Research.</title>
        <authorList>
            <person name="McCartney M.A."/>
            <person name="Auch B."/>
            <person name="Kono T."/>
            <person name="Mallez S."/>
            <person name="Zhang Y."/>
            <person name="Obille A."/>
            <person name="Becker A."/>
            <person name="Abrahante J.E."/>
            <person name="Garbe J."/>
            <person name="Badalamenti J.P."/>
            <person name="Herman A."/>
            <person name="Mangelson H."/>
            <person name="Liachko I."/>
            <person name="Sullivan S."/>
            <person name="Sone E.D."/>
            <person name="Koren S."/>
            <person name="Silverstein K.A.T."/>
            <person name="Beckman K.B."/>
            <person name="Gohl D.M."/>
        </authorList>
    </citation>
    <scope>NUCLEOTIDE SEQUENCE</scope>
    <source>
        <strain evidence="2">Duluth1</strain>
        <tissue evidence="2">Whole animal</tissue>
    </source>
</reference>
<proteinExistence type="predicted"/>
<dbReference type="AlphaFoldDB" id="A0A9D4EX47"/>
<evidence type="ECO:0000313" key="2">
    <source>
        <dbReference type="EMBL" id="KAH3787827.1"/>
    </source>
</evidence>
<organism evidence="2 3">
    <name type="scientific">Dreissena polymorpha</name>
    <name type="common">Zebra mussel</name>
    <name type="synonym">Mytilus polymorpha</name>
    <dbReference type="NCBI Taxonomy" id="45954"/>
    <lineage>
        <taxon>Eukaryota</taxon>
        <taxon>Metazoa</taxon>
        <taxon>Spiralia</taxon>
        <taxon>Lophotrochozoa</taxon>
        <taxon>Mollusca</taxon>
        <taxon>Bivalvia</taxon>
        <taxon>Autobranchia</taxon>
        <taxon>Heteroconchia</taxon>
        <taxon>Euheterodonta</taxon>
        <taxon>Imparidentia</taxon>
        <taxon>Neoheterodontei</taxon>
        <taxon>Myida</taxon>
        <taxon>Dreissenoidea</taxon>
        <taxon>Dreissenidae</taxon>
        <taxon>Dreissena</taxon>
    </lineage>
</organism>
<name>A0A9D4EX47_DREPO</name>
<keyword evidence="1" id="KW-1133">Transmembrane helix</keyword>
<feature type="transmembrane region" description="Helical" evidence="1">
    <location>
        <begin position="34"/>
        <end position="55"/>
    </location>
</feature>
<keyword evidence="1" id="KW-0812">Transmembrane</keyword>
<reference evidence="2" key="2">
    <citation type="submission" date="2020-11" db="EMBL/GenBank/DDBJ databases">
        <authorList>
            <person name="McCartney M.A."/>
            <person name="Auch B."/>
            <person name="Kono T."/>
            <person name="Mallez S."/>
            <person name="Becker A."/>
            <person name="Gohl D.M."/>
            <person name="Silverstein K.A.T."/>
            <person name="Koren S."/>
            <person name="Bechman K.B."/>
            <person name="Herman A."/>
            <person name="Abrahante J.E."/>
            <person name="Garbe J."/>
        </authorList>
    </citation>
    <scope>NUCLEOTIDE SEQUENCE</scope>
    <source>
        <strain evidence="2">Duluth1</strain>
        <tissue evidence="2">Whole animal</tissue>
    </source>
</reference>
<evidence type="ECO:0000256" key="1">
    <source>
        <dbReference type="SAM" id="Phobius"/>
    </source>
</evidence>
<evidence type="ECO:0000313" key="3">
    <source>
        <dbReference type="Proteomes" id="UP000828390"/>
    </source>
</evidence>
<gene>
    <name evidence="2" type="ORF">DPMN_165956</name>
</gene>
<keyword evidence="3" id="KW-1185">Reference proteome</keyword>
<sequence length="78" mass="8998">MHTGEDSFFEIVWFTGFVPFVSTKMERILVGMKGFINLVSMELLAVMYLATTLLIPRKDGNLDGSHMLYKTHRNCKRI</sequence>
<protein>
    <submittedName>
        <fullName evidence="2">Uncharacterized protein</fullName>
    </submittedName>
</protein>
<accession>A0A9D4EX47</accession>
<keyword evidence="1" id="KW-0472">Membrane</keyword>
<comment type="caution">
    <text evidence="2">The sequence shown here is derived from an EMBL/GenBank/DDBJ whole genome shotgun (WGS) entry which is preliminary data.</text>
</comment>